<dbReference type="CDD" id="cd06581">
    <property type="entry name" value="TM_PBP1_LivM_like"/>
    <property type="match status" value="1"/>
</dbReference>
<dbReference type="PANTHER" id="PTHR30482">
    <property type="entry name" value="HIGH-AFFINITY BRANCHED-CHAIN AMINO ACID TRANSPORT SYSTEM PERMEASE"/>
    <property type="match status" value="1"/>
</dbReference>
<evidence type="ECO:0000313" key="8">
    <source>
        <dbReference type="Proteomes" id="UP000756860"/>
    </source>
</evidence>
<dbReference type="InterPro" id="IPR043428">
    <property type="entry name" value="LivM-like"/>
</dbReference>
<evidence type="ECO:0000256" key="1">
    <source>
        <dbReference type="ARBA" id="ARBA00004651"/>
    </source>
</evidence>
<organism evidence="7 8">
    <name type="scientific">Geomobilimonas luticola</name>
    <dbReference type="NCBI Taxonomy" id="1114878"/>
    <lineage>
        <taxon>Bacteria</taxon>
        <taxon>Pseudomonadati</taxon>
        <taxon>Thermodesulfobacteriota</taxon>
        <taxon>Desulfuromonadia</taxon>
        <taxon>Geobacterales</taxon>
        <taxon>Geobacteraceae</taxon>
        <taxon>Geomobilimonas</taxon>
    </lineage>
</organism>
<keyword evidence="4 6" id="KW-1133">Transmembrane helix</keyword>
<keyword evidence="5 6" id="KW-0472">Membrane</keyword>
<feature type="transmembrane region" description="Helical" evidence="6">
    <location>
        <begin position="40"/>
        <end position="61"/>
    </location>
</feature>
<feature type="transmembrane region" description="Helical" evidence="6">
    <location>
        <begin position="261"/>
        <end position="286"/>
    </location>
</feature>
<dbReference type="InterPro" id="IPR001851">
    <property type="entry name" value="ABC_transp_permease"/>
</dbReference>
<keyword evidence="3 6" id="KW-0812">Transmembrane</keyword>
<dbReference type="Pfam" id="PF02653">
    <property type="entry name" value="BPD_transp_2"/>
    <property type="match status" value="1"/>
</dbReference>
<gene>
    <name evidence="7" type="ORF">KI810_07285</name>
</gene>
<keyword evidence="2" id="KW-1003">Cell membrane</keyword>
<dbReference type="PANTHER" id="PTHR30482:SF10">
    <property type="entry name" value="HIGH-AFFINITY BRANCHED-CHAIN AMINO ACID TRANSPORT PROTEIN BRAE"/>
    <property type="match status" value="1"/>
</dbReference>
<dbReference type="EMBL" id="JAHCVK010000002">
    <property type="protein sequence ID" value="MBT0652854.1"/>
    <property type="molecule type" value="Genomic_DNA"/>
</dbReference>
<evidence type="ECO:0000256" key="3">
    <source>
        <dbReference type="ARBA" id="ARBA00022692"/>
    </source>
</evidence>
<feature type="transmembrane region" description="Helical" evidence="6">
    <location>
        <begin position="95"/>
        <end position="116"/>
    </location>
</feature>
<feature type="transmembrane region" description="Helical" evidence="6">
    <location>
        <begin position="326"/>
        <end position="348"/>
    </location>
</feature>
<evidence type="ECO:0000256" key="2">
    <source>
        <dbReference type="ARBA" id="ARBA00022475"/>
    </source>
</evidence>
<sequence>MKLTFALIRTSAGTSPVATALGVAILVGLFLFPNFVQSPYALHIMILFFLSTIQGEAWNIIGGYTGQYSVGHAAYFGAGAYTTMVLMQYKQIPPWYGMLAGIGIALVVSLIIGSICFRLRGPYFVLASIAVAEIMRLSAMNLKDLTNGAEGILITEIPVFKIGETVVTDFLSKVPFYYIGLVIALLTILVTWMVQNSKLGYYFQAIREDQDAAHSLGISLSIYKNIALAISAVFTSLSGSFYAIYIGFIDPPTVLALDISVQIVLICIIGGIGTIWGPVIGALVLVPLSEALRSNLIAQMIFKTGLTSEESGLGIFLKEHLAHAHALIYGILVVVVILFMPDGVLGWIKKLTAKKGRG</sequence>
<feature type="transmembrane region" description="Helical" evidence="6">
    <location>
        <begin position="226"/>
        <end position="249"/>
    </location>
</feature>
<feature type="transmembrane region" description="Helical" evidence="6">
    <location>
        <begin position="73"/>
        <end position="89"/>
    </location>
</feature>
<protein>
    <submittedName>
        <fullName evidence="7">Branched-chain amino acid ABC transporter permease</fullName>
    </submittedName>
</protein>
<dbReference type="Proteomes" id="UP000756860">
    <property type="component" value="Unassembled WGS sequence"/>
</dbReference>
<comment type="subcellular location">
    <subcellularLocation>
        <location evidence="1">Cell membrane</location>
        <topology evidence="1">Multi-pass membrane protein</topology>
    </subcellularLocation>
</comment>
<dbReference type="RefSeq" id="WP_214174847.1">
    <property type="nucleotide sequence ID" value="NZ_JAHCVK010000002.1"/>
</dbReference>
<evidence type="ECO:0000256" key="4">
    <source>
        <dbReference type="ARBA" id="ARBA00022989"/>
    </source>
</evidence>
<evidence type="ECO:0000256" key="5">
    <source>
        <dbReference type="ARBA" id="ARBA00023136"/>
    </source>
</evidence>
<evidence type="ECO:0000313" key="7">
    <source>
        <dbReference type="EMBL" id="MBT0652854.1"/>
    </source>
</evidence>
<accession>A0ABS5SBU6</accession>
<name>A0ABS5SBU6_9BACT</name>
<proteinExistence type="predicted"/>
<keyword evidence="8" id="KW-1185">Reference proteome</keyword>
<evidence type="ECO:0000256" key="6">
    <source>
        <dbReference type="SAM" id="Phobius"/>
    </source>
</evidence>
<reference evidence="7 8" key="1">
    <citation type="submission" date="2021-05" db="EMBL/GenBank/DDBJ databases">
        <title>The draft genome of Geobacter luticola JCM 17780.</title>
        <authorList>
            <person name="Xu Z."/>
            <person name="Masuda Y."/>
            <person name="Itoh H."/>
            <person name="Senoo K."/>
        </authorList>
    </citation>
    <scope>NUCLEOTIDE SEQUENCE [LARGE SCALE GENOMIC DNA]</scope>
    <source>
        <strain evidence="7 8">JCM 17780</strain>
    </source>
</reference>
<comment type="caution">
    <text evidence="7">The sequence shown here is derived from an EMBL/GenBank/DDBJ whole genome shotgun (WGS) entry which is preliminary data.</text>
</comment>
<feature type="transmembrane region" description="Helical" evidence="6">
    <location>
        <begin position="176"/>
        <end position="194"/>
    </location>
</feature>
<feature type="transmembrane region" description="Helical" evidence="6">
    <location>
        <begin position="12"/>
        <end position="34"/>
    </location>
</feature>